<organism evidence="2 3">
    <name type="scientific">Pseudomonas eucalypticola</name>
    <dbReference type="NCBI Taxonomy" id="2599595"/>
    <lineage>
        <taxon>Bacteria</taxon>
        <taxon>Pseudomonadati</taxon>
        <taxon>Pseudomonadota</taxon>
        <taxon>Gammaproteobacteria</taxon>
        <taxon>Pseudomonadales</taxon>
        <taxon>Pseudomonadaceae</taxon>
        <taxon>Pseudomonas</taxon>
    </lineage>
</organism>
<feature type="chain" id="PRO_5028824116" evidence="1">
    <location>
        <begin position="22"/>
        <end position="78"/>
    </location>
</feature>
<dbReference type="EMBL" id="CP056030">
    <property type="protein sequence ID" value="QKZ05144.1"/>
    <property type="molecule type" value="Genomic_DNA"/>
</dbReference>
<gene>
    <name evidence="2" type="ORF">HWQ56_15640</name>
</gene>
<dbReference type="KEGG" id="pez:HWQ56_15640"/>
<accession>A0A7D5H7Q2</accession>
<dbReference type="Proteomes" id="UP000509568">
    <property type="component" value="Chromosome"/>
</dbReference>
<dbReference type="RefSeq" id="WP_158157885.1">
    <property type="nucleotide sequence ID" value="NZ_CP056030.1"/>
</dbReference>
<dbReference type="Gene3D" id="2.30.140.50">
    <property type="entry name" value="Protein of unknown function DUF2790"/>
    <property type="match status" value="1"/>
</dbReference>
<dbReference type="InterPro" id="IPR021245">
    <property type="entry name" value="DUF2790"/>
</dbReference>
<dbReference type="Pfam" id="PF10976">
    <property type="entry name" value="DUF2790"/>
    <property type="match status" value="1"/>
</dbReference>
<proteinExistence type="predicted"/>
<feature type="signal peptide" evidence="1">
    <location>
        <begin position="1"/>
        <end position="21"/>
    </location>
</feature>
<keyword evidence="3" id="KW-1185">Reference proteome</keyword>
<evidence type="ECO:0000256" key="1">
    <source>
        <dbReference type="SAM" id="SignalP"/>
    </source>
</evidence>
<dbReference type="AlphaFoldDB" id="A0A7D5H7Q2"/>
<evidence type="ECO:0000313" key="3">
    <source>
        <dbReference type="Proteomes" id="UP000509568"/>
    </source>
</evidence>
<protein>
    <submittedName>
        <fullName evidence="2">DUF2790 domain-containing protein</fullName>
    </submittedName>
</protein>
<keyword evidence="1" id="KW-0732">Signal</keyword>
<name>A0A7D5H7Q2_9PSED</name>
<reference evidence="2 3" key="1">
    <citation type="submission" date="2020-06" db="EMBL/GenBank/DDBJ databases">
        <title>Pseudomonas eucalypticola sp. nov., an endophyte of Eucalyptus dunnii leaves with biocontrol ability of eucalyptus leaf blight.</title>
        <authorList>
            <person name="Liu Y."/>
            <person name="Song Z."/>
            <person name="Zeng H."/>
            <person name="Lu M."/>
            <person name="Wang X."/>
            <person name="Lian X."/>
            <person name="Zhang Q."/>
        </authorList>
    </citation>
    <scope>NUCLEOTIDE SEQUENCE [LARGE SCALE GENOMIC DNA]</scope>
    <source>
        <strain evidence="2 3">NP-1</strain>
    </source>
</reference>
<sequence>MRLTLTFAALALGFAAASAHAEPAQTYAYGQKLDIARVIDAGDIPDVCTVVPVTMVYEDSQGQRHSLVYRVMGKGCSN</sequence>
<evidence type="ECO:0000313" key="2">
    <source>
        <dbReference type="EMBL" id="QKZ05144.1"/>
    </source>
</evidence>